<dbReference type="Pfam" id="PF14399">
    <property type="entry name" value="BtrH_N"/>
    <property type="match status" value="1"/>
</dbReference>
<proteinExistence type="predicted"/>
<dbReference type="KEGG" id="xce:Xcel_1085"/>
<reference evidence="2 3" key="2">
    <citation type="journal article" date="2010" name="Stand. Genomic Sci.">
        <title>Complete genome sequence of Xylanimonas cellulosilytica type strain (XIL07).</title>
        <authorList>
            <person name="Foster B."/>
            <person name="Pukall R."/>
            <person name="Abt B."/>
            <person name="Nolan M."/>
            <person name="Glavina Del Rio T."/>
            <person name="Chen F."/>
            <person name="Lucas S."/>
            <person name="Tice H."/>
            <person name="Pitluck S."/>
            <person name="Cheng J.-F."/>
            <person name="Chertkov O."/>
            <person name="Brettin T."/>
            <person name="Han C."/>
            <person name="Detter J.C."/>
            <person name="Bruce D."/>
            <person name="Goodwin L."/>
            <person name="Ivanova N."/>
            <person name="Mavromatis K."/>
            <person name="Pati A."/>
            <person name="Mikhailova N."/>
            <person name="Chen A."/>
            <person name="Palaniappan K."/>
            <person name="Land M."/>
            <person name="Hauser L."/>
            <person name="Chang Y.-J."/>
            <person name="Jeffries C.D."/>
            <person name="Chain P."/>
            <person name="Rohde M."/>
            <person name="Goeker M."/>
            <person name="Bristow J."/>
            <person name="Eisen J.A."/>
            <person name="Markowitz V."/>
            <person name="Hugenholtz P."/>
            <person name="Kyrpides N.C."/>
            <person name="Klenk H.-P."/>
            <person name="Lapidus A."/>
        </authorList>
    </citation>
    <scope>NUCLEOTIDE SEQUENCE [LARGE SCALE GENOMIC DNA]</scope>
    <source>
        <strain evidence="3">DSM 15894 / CECT 5975 / LMG 20990 / XIL07</strain>
    </source>
</reference>
<sequence length="362" mass="37963">MTERKAFKRRVRAQMERTGQGYAQAAAQLEAGNPARRADTHPASAVVVALLRASGLTLDPVTAFGIGGGIGFMYALFRYRDTAHPLLTLVCQHHPDAWAPAILERLEVEHTAASGKRELARVLDADRPVILPVARGAIPWLAPDPLTAGEEHVVLALPQGEGARIFDGTGAHARLTRTALVEGYASTRRKHPVVTVADGATLPEDLGAAVAAGLRATVSGMTGPVLGNAFDVNFGLSGLRRWAERVAAPGPDGWGEAFAQSDVWRTRLTECITTEHTAPVAGRPLFARLLRQAGHPDAAEHFDRSARHWRTIAADAERGTLGLDDLAPLVGAIADDEAAGITALSAALDGAGASAASAEPGA</sequence>
<evidence type="ECO:0000313" key="2">
    <source>
        <dbReference type="EMBL" id="ACZ30116.1"/>
    </source>
</evidence>
<dbReference type="EMBL" id="CP001821">
    <property type="protein sequence ID" value="ACZ30116.1"/>
    <property type="molecule type" value="Genomic_DNA"/>
</dbReference>
<dbReference type="AlphaFoldDB" id="D1BZG2"/>
<gene>
    <name evidence="2" type="ordered locus">Xcel_1085</name>
</gene>
<organism evidence="2 3">
    <name type="scientific">Xylanimonas cellulosilytica (strain DSM 15894 / JCM 12276 / CECT 5975 / KCTC 9989 / LMG 20990 / NBRC 107835 / XIL07)</name>
    <dbReference type="NCBI Taxonomy" id="446471"/>
    <lineage>
        <taxon>Bacteria</taxon>
        <taxon>Bacillati</taxon>
        <taxon>Actinomycetota</taxon>
        <taxon>Actinomycetes</taxon>
        <taxon>Micrococcales</taxon>
        <taxon>Promicromonosporaceae</taxon>
        <taxon>Xylanimonas</taxon>
    </lineage>
</organism>
<keyword evidence="3" id="KW-1185">Reference proteome</keyword>
<dbReference type="HOGENOM" id="CLU_760003_0_0_11"/>
<evidence type="ECO:0000313" key="3">
    <source>
        <dbReference type="Proteomes" id="UP000002255"/>
    </source>
</evidence>
<dbReference type="Proteomes" id="UP000002255">
    <property type="component" value="Chromosome"/>
</dbReference>
<dbReference type="InterPro" id="IPR026935">
    <property type="entry name" value="BtrH_N"/>
</dbReference>
<dbReference type="STRING" id="446471.Xcel_1085"/>
<feature type="domain" description="Butirosin biosynthesis protein H N-terminal" evidence="1">
    <location>
        <begin position="41"/>
        <end position="156"/>
    </location>
</feature>
<protein>
    <recommendedName>
        <fullName evidence="1">Butirosin biosynthesis protein H N-terminal domain-containing protein</fullName>
    </recommendedName>
</protein>
<accession>D1BZG2</accession>
<dbReference type="eggNOG" id="ENOG5033SEI">
    <property type="taxonomic scope" value="Bacteria"/>
</dbReference>
<reference evidence="3" key="1">
    <citation type="submission" date="2009-11" db="EMBL/GenBank/DDBJ databases">
        <title>The complete chromosome of Xylanimonas cellulosilytica DSM 15894.</title>
        <authorList>
            <consortium name="US DOE Joint Genome Institute (JGI-PGF)"/>
            <person name="Lucas S."/>
            <person name="Copeland A."/>
            <person name="Lapidus A."/>
            <person name="Glavina del Rio T."/>
            <person name="Dalin E."/>
            <person name="Tice H."/>
            <person name="Bruce D."/>
            <person name="Goodwin L."/>
            <person name="Pitluck S."/>
            <person name="Kyrpides N."/>
            <person name="Mavromatis K."/>
            <person name="Ivanova N."/>
            <person name="Mikhailova N."/>
            <person name="Foster B."/>
            <person name="Clum A."/>
            <person name="Brettin T."/>
            <person name="Detter J.C."/>
            <person name="Han C."/>
            <person name="Larimer F."/>
            <person name="Land M."/>
            <person name="Hauser L."/>
            <person name="Markowitz V."/>
            <person name="Cheng J.F."/>
            <person name="Hugenholtz P."/>
            <person name="Woyke T."/>
            <person name="Wu D."/>
            <person name="Gehrich-Schroeter G."/>
            <person name="Schneider S."/>
            <person name="Pukall S.R."/>
            <person name="Klenk H.P."/>
            <person name="Eisen J.A."/>
        </authorList>
    </citation>
    <scope>NUCLEOTIDE SEQUENCE [LARGE SCALE GENOMIC DNA]</scope>
    <source>
        <strain evidence="3">DSM 15894 / CECT 5975 / LMG 20990 / XIL07</strain>
    </source>
</reference>
<name>D1BZG2_XYLCX</name>
<dbReference type="RefSeq" id="WP_012877858.1">
    <property type="nucleotide sequence ID" value="NC_013530.1"/>
</dbReference>
<evidence type="ECO:0000259" key="1">
    <source>
        <dbReference type="Pfam" id="PF14399"/>
    </source>
</evidence>